<name>A0A1I0IL12_9BACT</name>
<dbReference type="RefSeq" id="WP_093520264.1">
    <property type="nucleotide sequence ID" value="NZ_FOIJ01000006.1"/>
</dbReference>
<dbReference type="InterPro" id="IPR003313">
    <property type="entry name" value="AraC-bd"/>
</dbReference>
<evidence type="ECO:0000313" key="7">
    <source>
        <dbReference type="Proteomes" id="UP000199181"/>
    </source>
</evidence>
<dbReference type="InterPro" id="IPR037923">
    <property type="entry name" value="HTH-like"/>
</dbReference>
<keyword evidence="3" id="KW-0804">Transcription</keyword>
<dbReference type="Pfam" id="PF12833">
    <property type="entry name" value="HTH_18"/>
    <property type="match status" value="1"/>
</dbReference>
<sequence length="309" mass="33593">MPSSRSSSVVPQGAIAAQGGSTAGGPGPHEECTLWRPEELGGLELLKATYVTHTFAPHSHEGFAIGVIERGVEAFRCRGQMHYAPAGSVVLVNPGDIHTGHAPEAGGWSYRMLYPEPRVLEEAASGLSGRPRGVPFFPQAVVEDPLAAARIRALHASLEQPASALERQSRLLAVLVPLVTRHAAHLPEARPVGTEHEAVRRARDFLEAHPGQNVTLEQLSRHAGLSVFHLVRVFRRKWGLPPHAYQVELRVRRARELLRQGEPPGQVATLLGFSDQSHLTREFKRRVGLTPSRYAASARSSKTRSPSAA</sequence>
<keyword evidence="7" id="KW-1185">Reference proteome</keyword>
<dbReference type="SUPFAM" id="SSF46689">
    <property type="entry name" value="Homeodomain-like"/>
    <property type="match status" value="2"/>
</dbReference>
<evidence type="ECO:0000259" key="5">
    <source>
        <dbReference type="PROSITE" id="PS01124"/>
    </source>
</evidence>
<dbReference type="SMART" id="SM00342">
    <property type="entry name" value="HTH_ARAC"/>
    <property type="match status" value="1"/>
</dbReference>
<feature type="compositionally biased region" description="Polar residues" evidence="4">
    <location>
        <begin position="1"/>
        <end position="10"/>
    </location>
</feature>
<dbReference type="InterPro" id="IPR009057">
    <property type="entry name" value="Homeodomain-like_sf"/>
</dbReference>
<dbReference type="PANTHER" id="PTHR46796:SF2">
    <property type="entry name" value="TRANSCRIPTIONAL REGULATORY PROTEIN"/>
    <property type="match status" value="1"/>
</dbReference>
<reference evidence="7" key="1">
    <citation type="submission" date="2016-10" db="EMBL/GenBank/DDBJ databases">
        <authorList>
            <person name="Varghese N."/>
            <person name="Submissions S."/>
        </authorList>
    </citation>
    <scope>NUCLEOTIDE SEQUENCE [LARGE SCALE GENOMIC DNA]</scope>
    <source>
        <strain evidence="7">DSM 16858</strain>
    </source>
</reference>
<feature type="domain" description="HTH araC/xylS-type" evidence="5">
    <location>
        <begin position="200"/>
        <end position="297"/>
    </location>
</feature>
<dbReference type="AlphaFoldDB" id="A0A1I0IL12"/>
<dbReference type="PROSITE" id="PS01124">
    <property type="entry name" value="HTH_ARAC_FAMILY_2"/>
    <property type="match status" value="1"/>
</dbReference>
<evidence type="ECO:0000256" key="3">
    <source>
        <dbReference type="ARBA" id="ARBA00023163"/>
    </source>
</evidence>
<dbReference type="EMBL" id="FOIJ01000006">
    <property type="protein sequence ID" value="SET97633.1"/>
    <property type="molecule type" value="Genomic_DNA"/>
</dbReference>
<keyword evidence="1" id="KW-0805">Transcription regulation</keyword>
<organism evidence="6 7">
    <name type="scientific">Stigmatella erecta</name>
    <dbReference type="NCBI Taxonomy" id="83460"/>
    <lineage>
        <taxon>Bacteria</taxon>
        <taxon>Pseudomonadati</taxon>
        <taxon>Myxococcota</taxon>
        <taxon>Myxococcia</taxon>
        <taxon>Myxococcales</taxon>
        <taxon>Cystobacterineae</taxon>
        <taxon>Archangiaceae</taxon>
        <taxon>Stigmatella</taxon>
    </lineage>
</organism>
<dbReference type="InterPro" id="IPR018060">
    <property type="entry name" value="HTH_AraC"/>
</dbReference>
<evidence type="ECO:0000313" key="6">
    <source>
        <dbReference type="EMBL" id="SET97633.1"/>
    </source>
</evidence>
<feature type="region of interest" description="Disordered" evidence="4">
    <location>
        <begin position="1"/>
        <end position="30"/>
    </location>
</feature>
<dbReference type="InterPro" id="IPR050204">
    <property type="entry name" value="AraC_XylS_family_regulators"/>
</dbReference>
<dbReference type="Gene3D" id="1.10.10.60">
    <property type="entry name" value="Homeodomain-like"/>
    <property type="match status" value="2"/>
</dbReference>
<dbReference type="GO" id="GO:0003700">
    <property type="term" value="F:DNA-binding transcription factor activity"/>
    <property type="evidence" value="ECO:0007669"/>
    <property type="project" value="InterPro"/>
</dbReference>
<dbReference type="Proteomes" id="UP000199181">
    <property type="component" value="Unassembled WGS sequence"/>
</dbReference>
<keyword evidence="2" id="KW-0238">DNA-binding</keyword>
<proteinExistence type="predicted"/>
<gene>
    <name evidence="6" type="ORF">SAMN05443639_106127</name>
</gene>
<dbReference type="Pfam" id="PF02311">
    <property type="entry name" value="AraC_binding"/>
    <property type="match status" value="1"/>
</dbReference>
<protein>
    <submittedName>
        <fullName evidence="6">Transcriptional regulator, AraC family</fullName>
    </submittedName>
</protein>
<accession>A0A1I0IL12</accession>
<dbReference type="PANTHER" id="PTHR46796">
    <property type="entry name" value="HTH-TYPE TRANSCRIPTIONAL ACTIVATOR RHAS-RELATED"/>
    <property type="match status" value="1"/>
</dbReference>
<dbReference type="GO" id="GO:0043565">
    <property type="term" value="F:sequence-specific DNA binding"/>
    <property type="evidence" value="ECO:0007669"/>
    <property type="project" value="InterPro"/>
</dbReference>
<dbReference type="SUPFAM" id="SSF51215">
    <property type="entry name" value="Regulatory protein AraC"/>
    <property type="match status" value="1"/>
</dbReference>
<evidence type="ECO:0000256" key="1">
    <source>
        <dbReference type="ARBA" id="ARBA00023015"/>
    </source>
</evidence>
<evidence type="ECO:0000256" key="4">
    <source>
        <dbReference type="SAM" id="MobiDB-lite"/>
    </source>
</evidence>
<evidence type="ECO:0000256" key="2">
    <source>
        <dbReference type="ARBA" id="ARBA00023125"/>
    </source>
</evidence>